<evidence type="ECO:0000313" key="2">
    <source>
        <dbReference type="EMBL" id="CAD5213912.1"/>
    </source>
</evidence>
<dbReference type="Proteomes" id="UP000659654">
    <property type="component" value="Unassembled WGS sequence"/>
</dbReference>
<feature type="region of interest" description="Disordered" evidence="1">
    <location>
        <begin position="1"/>
        <end position="71"/>
    </location>
</feature>
<evidence type="ECO:0000313" key="6">
    <source>
        <dbReference type="WBParaSite" id="BXY_1081600.1"/>
    </source>
</evidence>
<feature type="compositionally biased region" description="Low complexity" evidence="1">
    <location>
        <begin position="46"/>
        <end position="56"/>
    </location>
</feature>
<accession>A0A1I7SCR4</accession>
<dbReference type="Proteomes" id="UP000582659">
    <property type="component" value="Unassembled WGS sequence"/>
</dbReference>
<name>A0A1I7SCR4_BURXY</name>
<protein>
    <submittedName>
        <fullName evidence="2">(pine wood nematode) hypothetical protein</fullName>
    </submittedName>
</protein>
<dbReference type="WBParaSite" id="BXY_1081600.1">
    <property type="protein sequence ID" value="BXY_1081600.1"/>
    <property type="gene ID" value="BXY_1081600"/>
</dbReference>
<evidence type="ECO:0000313" key="4">
    <source>
        <dbReference type="Proteomes" id="UP000095284"/>
    </source>
</evidence>
<evidence type="ECO:0000256" key="1">
    <source>
        <dbReference type="SAM" id="MobiDB-lite"/>
    </source>
</evidence>
<keyword evidence="5" id="KW-1185">Reference proteome</keyword>
<feature type="compositionally biased region" description="Basic residues" evidence="1">
    <location>
        <begin position="15"/>
        <end position="33"/>
    </location>
</feature>
<dbReference type="Proteomes" id="UP000095284">
    <property type="component" value="Unplaced"/>
</dbReference>
<dbReference type="EMBL" id="CAJFCV020000002">
    <property type="protein sequence ID" value="CAG9093658.1"/>
    <property type="molecule type" value="Genomic_DNA"/>
</dbReference>
<evidence type="ECO:0000313" key="3">
    <source>
        <dbReference type="EMBL" id="CAG9093658.1"/>
    </source>
</evidence>
<feature type="compositionally biased region" description="Basic and acidic residues" evidence="1">
    <location>
        <begin position="58"/>
        <end position="71"/>
    </location>
</feature>
<gene>
    <name evidence="2" type="ORF">BXYJ_LOCUS3267</name>
</gene>
<dbReference type="AlphaFoldDB" id="A0A1I7SCR4"/>
<evidence type="ECO:0000313" key="5">
    <source>
        <dbReference type="Proteomes" id="UP000659654"/>
    </source>
</evidence>
<reference evidence="6" key="1">
    <citation type="submission" date="2016-11" db="UniProtKB">
        <authorList>
            <consortium name="WormBaseParasite"/>
        </authorList>
    </citation>
    <scope>IDENTIFICATION</scope>
</reference>
<proteinExistence type="predicted"/>
<sequence length="71" mass="7193">MLGQAEKESAGASWGKRKGSGKKREHWAPRKGLHPSLSAGSGGLHGASKGSGVVASRGRRDGVDGRGEQGA</sequence>
<organism evidence="4 6">
    <name type="scientific">Bursaphelenchus xylophilus</name>
    <name type="common">Pinewood nematode worm</name>
    <name type="synonym">Aphelenchoides xylophilus</name>
    <dbReference type="NCBI Taxonomy" id="6326"/>
    <lineage>
        <taxon>Eukaryota</taxon>
        <taxon>Metazoa</taxon>
        <taxon>Ecdysozoa</taxon>
        <taxon>Nematoda</taxon>
        <taxon>Chromadorea</taxon>
        <taxon>Rhabditida</taxon>
        <taxon>Tylenchina</taxon>
        <taxon>Tylenchomorpha</taxon>
        <taxon>Aphelenchoidea</taxon>
        <taxon>Aphelenchoididae</taxon>
        <taxon>Bursaphelenchus</taxon>
    </lineage>
</organism>
<dbReference type="EMBL" id="CAJFDI010000002">
    <property type="protein sequence ID" value="CAD5213912.1"/>
    <property type="molecule type" value="Genomic_DNA"/>
</dbReference>
<reference evidence="3" key="2">
    <citation type="submission" date="2020-08" db="EMBL/GenBank/DDBJ databases">
        <authorList>
            <person name="Kikuchi T."/>
        </authorList>
    </citation>
    <scope>NUCLEOTIDE SEQUENCE</scope>
    <source>
        <strain evidence="2">Ka4C1</strain>
    </source>
</reference>